<keyword evidence="3 4" id="KW-0732">Signal</keyword>
<feature type="signal peptide" evidence="4">
    <location>
        <begin position="1"/>
        <end position="24"/>
    </location>
</feature>
<keyword evidence="2" id="KW-0813">Transport</keyword>
<keyword evidence="6" id="KW-1185">Reference proteome</keyword>
<organism evidence="5 6">
    <name type="scientific">Desulfoluna limicola</name>
    <dbReference type="NCBI Taxonomy" id="2810562"/>
    <lineage>
        <taxon>Bacteria</taxon>
        <taxon>Pseudomonadati</taxon>
        <taxon>Thermodesulfobacteriota</taxon>
        <taxon>Desulfobacteria</taxon>
        <taxon>Desulfobacterales</taxon>
        <taxon>Desulfolunaceae</taxon>
        <taxon>Desulfoluna</taxon>
    </lineage>
</organism>
<dbReference type="InterPro" id="IPR018389">
    <property type="entry name" value="DctP_fam"/>
</dbReference>
<sequence>MHKRIFLALIALFTVTFPTTDAVAKQILRIGMSAPLESDQGLFARRFKAIAESLSNNEIRVSLFADGAFGNDLELLDHLQEGNLAAVTVSAGNAVSAVEELGTLALPGLVETHEEAVKATTGSIGRYWNDLCMKKGDFRILGWSYSGTRTVYAQRPLPRKPRDVREFVVSAAFAEWEAGPNPTFEAHVSSAGSNDIALYRYYSMHPFVIGGPSWRRLSPDLQAVLIHAGREAQQYVMLMQALKPVSRESALTRPVLTNQQIQEWVWPEFHDLLGGRAPITRVLDAINWR</sequence>
<proteinExistence type="inferred from homology"/>
<evidence type="ECO:0000256" key="1">
    <source>
        <dbReference type="ARBA" id="ARBA00009023"/>
    </source>
</evidence>
<evidence type="ECO:0000256" key="3">
    <source>
        <dbReference type="ARBA" id="ARBA00022729"/>
    </source>
</evidence>
<evidence type="ECO:0008006" key="7">
    <source>
        <dbReference type="Google" id="ProtNLM"/>
    </source>
</evidence>
<comment type="similarity">
    <text evidence="1">Belongs to the bacterial solute-binding protein 7 family.</text>
</comment>
<dbReference type="PANTHER" id="PTHR33376:SF7">
    <property type="entry name" value="C4-DICARBOXYLATE-BINDING PROTEIN DCTB"/>
    <property type="match status" value="1"/>
</dbReference>
<evidence type="ECO:0000256" key="4">
    <source>
        <dbReference type="SAM" id="SignalP"/>
    </source>
</evidence>
<dbReference type="EMBL" id="AP024488">
    <property type="protein sequence ID" value="BCS98728.1"/>
    <property type="molecule type" value="Genomic_DNA"/>
</dbReference>
<dbReference type="RefSeq" id="WP_236890106.1">
    <property type="nucleotide sequence ID" value="NZ_AP024488.1"/>
</dbReference>
<evidence type="ECO:0000313" key="5">
    <source>
        <dbReference type="EMBL" id="BCS98728.1"/>
    </source>
</evidence>
<name>A0ABN6FCH9_9BACT</name>
<evidence type="ECO:0000313" key="6">
    <source>
        <dbReference type="Proteomes" id="UP001320148"/>
    </source>
</evidence>
<accession>A0ABN6FCH9</accession>
<protein>
    <recommendedName>
        <fullName evidence="7">C4-dicarboxylate ABC transporter substrate-binding protein</fullName>
    </recommendedName>
</protein>
<dbReference type="Pfam" id="PF03480">
    <property type="entry name" value="DctP"/>
    <property type="match status" value="1"/>
</dbReference>
<dbReference type="Gene3D" id="3.40.190.170">
    <property type="entry name" value="Bacterial extracellular solute-binding protein, family 7"/>
    <property type="match status" value="1"/>
</dbReference>
<dbReference type="InterPro" id="IPR038404">
    <property type="entry name" value="TRAP_DctP_sf"/>
</dbReference>
<dbReference type="Proteomes" id="UP001320148">
    <property type="component" value="Chromosome"/>
</dbReference>
<dbReference type="PANTHER" id="PTHR33376">
    <property type="match status" value="1"/>
</dbReference>
<gene>
    <name evidence="5" type="ORF">DSLASN_43600</name>
</gene>
<reference evidence="5 6" key="1">
    <citation type="submission" date="2021-02" db="EMBL/GenBank/DDBJ databases">
        <title>Complete genome of Desulfoluna sp. strain ASN36.</title>
        <authorList>
            <person name="Takahashi A."/>
            <person name="Kojima H."/>
            <person name="Fukui M."/>
        </authorList>
    </citation>
    <scope>NUCLEOTIDE SEQUENCE [LARGE SCALE GENOMIC DNA]</scope>
    <source>
        <strain evidence="5 6">ASN36</strain>
    </source>
</reference>
<evidence type="ECO:0000256" key="2">
    <source>
        <dbReference type="ARBA" id="ARBA00022448"/>
    </source>
</evidence>
<feature type="chain" id="PRO_5045705428" description="C4-dicarboxylate ABC transporter substrate-binding protein" evidence="4">
    <location>
        <begin position="25"/>
        <end position="289"/>
    </location>
</feature>